<organism evidence="1">
    <name type="scientific">Strombidinopsis acuminata</name>
    <dbReference type="NCBI Taxonomy" id="141414"/>
    <lineage>
        <taxon>Eukaryota</taxon>
        <taxon>Sar</taxon>
        <taxon>Alveolata</taxon>
        <taxon>Ciliophora</taxon>
        <taxon>Intramacronucleata</taxon>
        <taxon>Spirotrichea</taxon>
        <taxon>Choreotrichia</taxon>
        <taxon>Choreotrichida</taxon>
        <taxon>Strombidinopsidae</taxon>
        <taxon>Strombidinopsis</taxon>
    </lineage>
</organism>
<gene>
    <name evidence="1" type="ORF">SACU0126_LOCUS5056</name>
</gene>
<dbReference type="AlphaFoldDB" id="A0A7S3W0F1"/>
<accession>A0A7S3W0F1</accession>
<dbReference type="EMBL" id="HBIQ01015525">
    <property type="protein sequence ID" value="CAE0528740.1"/>
    <property type="molecule type" value="Transcribed_RNA"/>
</dbReference>
<reference evidence="1" key="1">
    <citation type="submission" date="2021-01" db="EMBL/GenBank/DDBJ databases">
        <authorList>
            <person name="Corre E."/>
            <person name="Pelletier E."/>
            <person name="Niang G."/>
            <person name="Scheremetjew M."/>
            <person name="Finn R."/>
            <person name="Kale V."/>
            <person name="Holt S."/>
            <person name="Cochrane G."/>
            <person name="Meng A."/>
            <person name="Brown T."/>
            <person name="Cohen L."/>
        </authorList>
    </citation>
    <scope>NUCLEOTIDE SEQUENCE</scope>
    <source>
        <strain evidence="1">SPMC142</strain>
    </source>
</reference>
<sequence length="154" mass="16139">MLGECPVWVSAPLSLSLRLSPLLLSGRVGVPLGLFFVALPYLLSPPQLGGSVCLTAAWLRRLLSLSSPAGRVYRFDHSAAPSLESSRSLLPLGCMVISSLSSPAGRVGVGPSDWLGCAAVSSLFSPAGRGRSFGKDWPFSLANLQVATCFSIHI</sequence>
<name>A0A7S3W0F1_9SPIT</name>
<proteinExistence type="predicted"/>
<protein>
    <submittedName>
        <fullName evidence="1">Uncharacterized protein</fullName>
    </submittedName>
</protein>
<evidence type="ECO:0000313" key="1">
    <source>
        <dbReference type="EMBL" id="CAE0528740.1"/>
    </source>
</evidence>